<evidence type="ECO:0000256" key="2">
    <source>
        <dbReference type="ARBA" id="ARBA00022475"/>
    </source>
</evidence>
<dbReference type="InterPro" id="IPR002293">
    <property type="entry name" value="AA/rel_permease1"/>
</dbReference>
<dbReference type="GO" id="GO:0005886">
    <property type="term" value="C:plasma membrane"/>
    <property type="evidence" value="ECO:0007669"/>
    <property type="project" value="UniProtKB-SubCell"/>
</dbReference>
<dbReference type="PANTHER" id="PTHR42770:SF13">
    <property type="entry name" value="L-METHIONINE_BRANCHED-CHAIN AMINO ACID EXPORTER YJEH"/>
    <property type="match status" value="1"/>
</dbReference>
<feature type="transmembrane region" description="Helical" evidence="6">
    <location>
        <begin position="123"/>
        <end position="140"/>
    </location>
</feature>
<feature type="transmembrane region" description="Helical" evidence="6">
    <location>
        <begin position="88"/>
        <end position="111"/>
    </location>
</feature>
<evidence type="ECO:0000256" key="5">
    <source>
        <dbReference type="ARBA" id="ARBA00023136"/>
    </source>
</evidence>
<evidence type="ECO:0000256" key="3">
    <source>
        <dbReference type="ARBA" id="ARBA00022692"/>
    </source>
</evidence>
<accession>A0A3N3DYV4</accession>
<dbReference type="NCBIfam" id="NF008245">
    <property type="entry name" value="PRK11021.1"/>
    <property type="match status" value="1"/>
</dbReference>
<organism evidence="7 8">
    <name type="scientific">Vibrio ponticus</name>
    <dbReference type="NCBI Taxonomy" id="265668"/>
    <lineage>
        <taxon>Bacteria</taxon>
        <taxon>Pseudomonadati</taxon>
        <taxon>Pseudomonadota</taxon>
        <taxon>Gammaproteobacteria</taxon>
        <taxon>Vibrionales</taxon>
        <taxon>Vibrionaceae</taxon>
        <taxon>Vibrio</taxon>
    </lineage>
</organism>
<dbReference type="PANTHER" id="PTHR42770">
    <property type="entry name" value="AMINO ACID TRANSPORTER-RELATED"/>
    <property type="match status" value="1"/>
</dbReference>
<dbReference type="Gene3D" id="1.20.1740.10">
    <property type="entry name" value="Amino acid/polyamine transporter I"/>
    <property type="match status" value="1"/>
</dbReference>
<dbReference type="EMBL" id="RKIK01000035">
    <property type="protein sequence ID" value="ROV59665.1"/>
    <property type="molecule type" value="Genomic_DNA"/>
</dbReference>
<dbReference type="Pfam" id="PF13520">
    <property type="entry name" value="AA_permease_2"/>
    <property type="match status" value="1"/>
</dbReference>
<feature type="transmembrane region" description="Helical" evidence="6">
    <location>
        <begin position="307"/>
        <end position="335"/>
    </location>
</feature>
<feature type="transmembrane region" description="Helical" evidence="6">
    <location>
        <begin position="374"/>
        <end position="404"/>
    </location>
</feature>
<comment type="subcellular location">
    <subcellularLocation>
        <location evidence="1">Cell membrane</location>
        <topology evidence="1">Multi-pass membrane protein</topology>
    </subcellularLocation>
</comment>
<feature type="transmembrane region" description="Helical" evidence="6">
    <location>
        <begin position="46"/>
        <end position="67"/>
    </location>
</feature>
<keyword evidence="2" id="KW-1003">Cell membrane</keyword>
<feature type="transmembrane region" description="Helical" evidence="6">
    <location>
        <begin position="347"/>
        <end position="367"/>
    </location>
</feature>
<sequence length="419" mass="45373">MAELKKEITLLSGIGQLSTTLLGTGLFMVPAIAATIAGALSLWSWVILLIAICPVALTFAMLGKRYPNAGGTAFFVRKAFNQRLEKSIAWLFLSVIPVGVPAAVALAAGFLQPLLPEWLDHPLIAQIITVILLVVVNLSGAKASGRIQTLIALSILALVAAFWWYGDISPTQVTMPTIQTSDWLIIGSALSVMFWCFVGIEAFAHMGEEFKSPERDFPIAIVIGCIIAGTVYWACSVVIVKFHAYGAPEFDAGSIPFLADTLFGPQAKLIISLLGFAACFASINLYTQSLSRMLWAQARDYKPSSPIARLSSTGIPANATFAVGGVLLISCFIGEWSQLDLEFFVKLANGVFILVYFMAMLAACRLLTGLARSLAFVALFTCVMMMFFVGWSMIYALVLFSFLLCKIKPEQPADHARTI</sequence>
<feature type="transmembrane region" description="Helical" evidence="6">
    <location>
        <begin position="217"/>
        <end position="240"/>
    </location>
</feature>
<keyword evidence="4 6" id="KW-1133">Transmembrane helix</keyword>
<dbReference type="AlphaFoldDB" id="A0A3N3DYV4"/>
<protein>
    <submittedName>
        <fullName evidence="7">L-methionine/branched-chain amino acid transporter</fullName>
    </submittedName>
</protein>
<feature type="transmembrane region" description="Helical" evidence="6">
    <location>
        <begin position="267"/>
        <end position="286"/>
    </location>
</feature>
<comment type="caution">
    <text evidence="7">The sequence shown here is derived from an EMBL/GenBank/DDBJ whole genome shotgun (WGS) entry which is preliminary data.</text>
</comment>
<evidence type="ECO:0000256" key="6">
    <source>
        <dbReference type="SAM" id="Phobius"/>
    </source>
</evidence>
<dbReference type="InterPro" id="IPR050367">
    <property type="entry name" value="APC_superfamily"/>
</dbReference>
<dbReference type="GO" id="GO:0022857">
    <property type="term" value="F:transmembrane transporter activity"/>
    <property type="evidence" value="ECO:0007669"/>
    <property type="project" value="InterPro"/>
</dbReference>
<dbReference type="Proteomes" id="UP000278792">
    <property type="component" value="Unassembled WGS sequence"/>
</dbReference>
<gene>
    <name evidence="7" type="ORF">EGH82_12805</name>
</gene>
<feature type="transmembrane region" description="Helical" evidence="6">
    <location>
        <begin position="147"/>
        <end position="165"/>
    </location>
</feature>
<reference evidence="7 8" key="1">
    <citation type="submission" date="2018-11" db="EMBL/GenBank/DDBJ databases">
        <title>Vibrio ponticus strain CAIM 1751 pathogenic for the snapper Lutjanus guttatus.</title>
        <authorList>
            <person name="Soto-Rodriguez S."/>
            <person name="Lozano-Olvera R."/>
            <person name="Gomez-Gil B."/>
        </authorList>
    </citation>
    <scope>NUCLEOTIDE SEQUENCE [LARGE SCALE GENOMIC DNA]</scope>
    <source>
        <strain evidence="7 8">CAIM 1751</strain>
    </source>
</reference>
<feature type="transmembrane region" description="Helical" evidence="6">
    <location>
        <begin position="185"/>
        <end position="205"/>
    </location>
</feature>
<feature type="transmembrane region" description="Helical" evidence="6">
    <location>
        <begin position="21"/>
        <end position="40"/>
    </location>
</feature>
<dbReference type="PIRSF" id="PIRSF006060">
    <property type="entry name" value="AA_transporter"/>
    <property type="match status" value="1"/>
</dbReference>
<name>A0A3N3DYV4_9VIBR</name>
<dbReference type="RefSeq" id="WP_123782372.1">
    <property type="nucleotide sequence ID" value="NZ_RKIK01000035.1"/>
</dbReference>
<evidence type="ECO:0000313" key="7">
    <source>
        <dbReference type="EMBL" id="ROV59665.1"/>
    </source>
</evidence>
<keyword evidence="3 6" id="KW-0812">Transmembrane</keyword>
<proteinExistence type="predicted"/>
<evidence type="ECO:0000256" key="1">
    <source>
        <dbReference type="ARBA" id="ARBA00004651"/>
    </source>
</evidence>
<evidence type="ECO:0000313" key="8">
    <source>
        <dbReference type="Proteomes" id="UP000278792"/>
    </source>
</evidence>
<evidence type="ECO:0000256" key="4">
    <source>
        <dbReference type="ARBA" id="ARBA00022989"/>
    </source>
</evidence>
<keyword evidence="5 6" id="KW-0472">Membrane</keyword>